<feature type="transmembrane region" description="Helical" evidence="5">
    <location>
        <begin position="208"/>
        <end position="229"/>
    </location>
</feature>
<comment type="subcellular location">
    <subcellularLocation>
        <location evidence="1">Membrane</location>
        <topology evidence="1">Multi-pass membrane protein</topology>
    </subcellularLocation>
</comment>
<dbReference type="EMBL" id="JAQMWT010000037">
    <property type="protein sequence ID" value="KAJ8613036.1"/>
    <property type="molecule type" value="Genomic_DNA"/>
</dbReference>
<comment type="caution">
    <text evidence="8">The sequence shown here is derived from an EMBL/GenBank/DDBJ whole genome shotgun (WGS) entry which is preliminary data.</text>
</comment>
<evidence type="ECO:0000313" key="8">
    <source>
        <dbReference type="EMBL" id="KAJ8613036.1"/>
    </source>
</evidence>
<evidence type="ECO:0000256" key="1">
    <source>
        <dbReference type="ARBA" id="ARBA00004141"/>
    </source>
</evidence>
<dbReference type="SUPFAM" id="SSF103473">
    <property type="entry name" value="MFS general substrate transporter"/>
    <property type="match status" value="1"/>
</dbReference>
<evidence type="ECO:0000256" key="2">
    <source>
        <dbReference type="ARBA" id="ARBA00022692"/>
    </source>
</evidence>
<dbReference type="GO" id="GO:0016020">
    <property type="term" value="C:membrane"/>
    <property type="evidence" value="ECO:0007669"/>
    <property type="project" value="UniProtKB-SubCell"/>
</dbReference>
<proteinExistence type="predicted"/>
<dbReference type="InterPro" id="IPR020846">
    <property type="entry name" value="MFS_dom"/>
</dbReference>
<sequence length="355" mass="36456">MCNAWWVLLPAVDGAGANLGMSRRRLAVASSLTFASYGASSPAWGLASDSVGRRPTLVSALAAGSVACVLQALARDARDYAAARAGVGVALGGVVGISVPYLLELVPAPYRGLSNKISHSSYVLATALLALASTVYTWRELSAAAAAAGAVAAFLTRLAIPESPLLEARPPAAAKVPRGTFRTKQTVALVACWCTASILYFASSYADAIILAIAEIPAYAGTSLVVARLGRRGAQVAYFSAAASAYAALLTPRRPSHRFAASLVARFATSGAFAVLWQITVETYPAARAAALGLCGTLSKTAAAAAPLLALLDPRTYAALALAAALLAALLTLAYLDEGPPPPARRRTTPYIIIT</sequence>
<accession>A0AAD7UMQ2</accession>
<feature type="transmembrane region" description="Helical" evidence="5">
    <location>
        <begin position="259"/>
        <end position="277"/>
    </location>
</feature>
<keyword evidence="9" id="KW-1185">Reference proteome</keyword>
<organism evidence="8 9">
    <name type="scientific">Chrysophaeum taylorii</name>
    <dbReference type="NCBI Taxonomy" id="2483200"/>
    <lineage>
        <taxon>Eukaryota</taxon>
        <taxon>Sar</taxon>
        <taxon>Stramenopiles</taxon>
        <taxon>Ochrophyta</taxon>
        <taxon>Pelagophyceae</taxon>
        <taxon>Pelagomonadales</taxon>
        <taxon>Pelagomonadaceae</taxon>
        <taxon>Chrysophaeum</taxon>
    </lineage>
</organism>
<name>A0AAD7UMQ2_9STRA</name>
<dbReference type="PROSITE" id="PS50850">
    <property type="entry name" value="MFS"/>
    <property type="match status" value="1"/>
</dbReference>
<dbReference type="InterPro" id="IPR011701">
    <property type="entry name" value="MFS"/>
</dbReference>
<dbReference type="GO" id="GO:0022857">
    <property type="term" value="F:transmembrane transporter activity"/>
    <property type="evidence" value="ECO:0007669"/>
    <property type="project" value="InterPro"/>
</dbReference>
<keyword evidence="2 5" id="KW-0812">Transmembrane</keyword>
<feature type="domain" description="Major facilitator superfamily (MFS) profile" evidence="6">
    <location>
        <begin position="1"/>
        <end position="355"/>
    </location>
</feature>
<dbReference type="InterPro" id="IPR036259">
    <property type="entry name" value="MFS_trans_sf"/>
</dbReference>
<dbReference type="PANTHER" id="PTHR24064">
    <property type="entry name" value="SOLUTE CARRIER FAMILY 22 MEMBER"/>
    <property type="match status" value="1"/>
</dbReference>
<dbReference type="Gene3D" id="1.20.1250.20">
    <property type="entry name" value="MFS general substrate transporter like domains"/>
    <property type="match status" value="2"/>
</dbReference>
<evidence type="ECO:0000313" key="7">
    <source>
        <dbReference type="EMBL" id="KAJ8599480.1"/>
    </source>
</evidence>
<feature type="transmembrane region" description="Helical" evidence="5">
    <location>
        <begin position="317"/>
        <end position="336"/>
    </location>
</feature>
<evidence type="ECO:0000256" key="4">
    <source>
        <dbReference type="ARBA" id="ARBA00023136"/>
    </source>
</evidence>
<feature type="transmembrane region" description="Helical" evidence="5">
    <location>
        <begin position="81"/>
        <end position="103"/>
    </location>
</feature>
<dbReference type="Pfam" id="PF07690">
    <property type="entry name" value="MFS_1"/>
    <property type="match status" value="1"/>
</dbReference>
<feature type="transmembrane region" description="Helical" evidence="5">
    <location>
        <begin position="181"/>
        <end position="202"/>
    </location>
</feature>
<keyword evidence="3 5" id="KW-1133">Transmembrane helix</keyword>
<gene>
    <name evidence="8" type="ORF">CTAYLR_004072</name>
    <name evidence="7" type="ORF">CTAYLR_010488</name>
</gene>
<evidence type="ECO:0000256" key="3">
    <source>
        <dbReference type="ARBA" id="ARBA00022989"/>
    </source>
</evidence>
<feature type="transmembrane region" description="Helical" evidence="5">
    <location>
        <begin position="289"/>
        <end position="311"/>
    </location>
</feature>
<protein>
    <recommendedName>
        <fullName evidence="6">Major facilitator superfamily (MFS) profile domain-containing protein</fullName>
    </recommendedName>
</protein>
<keyword evidence="4 5" id="KW-0472">Membrane</keyword>
<evidence type="ECO:0000256" key="5">
    <source>
        <dbReference type="SAM" id="Phobius"/>
    </source>
</evidence>
<reference evidence="8" key="1">
    <citation type="submission" date="2023-01" db="EMBL/GenBank/DDBJ databases">
        <title>Metagenome sequencing of chrysophaentin producing Chrysophaeum taylorii.</title>
        <authorList>
            <person name="Davison J."/>
            <person name="Bewley C."/>
        </authorList>
    </citation>
    <scope>NUCLEOTIDE SEQUENCE</scope>
    <source>
        <strain evidence="8">NIES-1699</strain>
    </source>
</reference>
<dbReference type="AlphaFoldDB" id="A0AAD7UMQ2"/>
<dbReference type="Proteomes" id="UP001230188">
    <property type="component" value="Unassembled WGS sequence"/>
</dbReference>
<evidence type="ECO:0000313" key="9">
    <source>
        <dbReference type="Proteomes" id="UP001230188"/>
    </source>
</evidence>
<evidence type="ECO:0000259" key="6">
    <source>
        <dbReference type="PROSITE" id="PS50850"/>
    </source>
</evidence>
<dbReference type="EMBL" id="JAQMWT010000561">
    <property type="protein sequence ID" value="KAJ8599480.1"/>
    <property type="molecule type" value="Genomic_DNA"/>
</dbReference>